<keyword evidence="1" id="KW-1133">Transmembrane helix</keyword>
<name>A0A6J5UTS6_PRUAR</name>
<evidence type="ECO:0000313" key="2">
    <source>
        <dbReference type="EMBL" id="CAB4278744.1"/>
    </source>
</evidence>
<dbReference type="Proteomes" id="UP000507222">
    <property type="component" value="Unassembled WGS sequence"/>
</dbReference>
<feature type="transmembrane region" description="Helical" evidence="1">
    <location>
        <begin position="28"/>
        <end position="47"/>
    </location>
</feature>
<sequence length="117" mass="13132">MVMMVLEDDPGECPHCLLLPNSNSKFEALSMLIFCWSIGGLGFLLAVTTTQILRKLSSSEDEKYGYMFRAAKFIRSKCLVWLHGGWIENVLIRSSVGFEAFMPPAIGGIKLVYSLFF</sequence>
<dbReference type="AlphaFoldDB" id="A0A6J5UTS6"/>
<reference evidence="2 3" key="1">
    <citation type="submission" date="2020-05" db="EMBL/GenBank/DDBJ databases">
        <authorList>
            <person name="Campoy J."/>
            <person name="Schneeberger K."/>
            <person name="Spophaly S."/>
        </authorList>
    </citation>
    <scope>NUCLEOTIDE SEQUENCE [LARGE SCALE GENOMIC DNA]</scope>
    <source>
        <strain evidence="2">PruArmRojPasFocal</strain>
    </source>
</reference>
<keyword evidence="1" id="KW-0812">Transmembrane</keyword>
<keyword evidence="1" id="KW-0472">Membrane</keyword>
<accession>A0A6J5UTS6</accession>
<protein>
    <submittedName>
        <fullName evidence="2">Uncharacterized protein</fullName>
    </submittedName>
</protein>
<gene>
    <name evidence="2" type="ORF">CURHAP_LOCUS30488</name>
</gene>
<dbReference type="EMBL" id="CAEKDK010000004">
    <property type="protein sequence ID" value="CAB4278744.1"/>
    <property type="molecule type" value="Genomic_DNA"/>
</dbReference>
<proteinExistence type="predicted"/>
<evidence type="ECO:0000256" key="1">
    <source>
        <dbReference type="SAM" id="Phobius"/>
    </source>
</evidence>
<organism evidence="2 3">
    <name type="scientific">Prunus armeniaca</name>
    <name type="common">Apricot</name>
    <name type="synonym">Armeniaca vulgaris</name>
    <dbReference type="NCBI Taxonomy" id="36596"/>
    <lineage>
        <taxon>Eukaryota</taxon>
        <taxon>Viridiplantae</taxon>
        <taxon>Streptophyta</taxon>
        <taxon>Embryophyta</taxon>
        <taxon>Tracheophyta</taxon>
        <taxon>Spermatophyta</taxon>
        <taxon>Magnoliopsida</taxon>
        <taxon>eudicotyledons</taxon>
        <taxon>Gunneridae</taxon>
        <taxon>Pentapetalae</taxon>
        <taxon>rosids</taxon>
        <taxon>fabids</taxon>
        <taxon>Rosales</taxon>
        <taxon>Rosaceae</taxon>
        <taxon>Amygdaloideae</taxon>
        <taxon>Amygdaleae</taxon>
        <taxon>Prunus</taxon>
    </lineage>
</organism>
<evidence type="ECO:0000313" key="3">
    <source>
        <dbReference type="Proteomes" id="UP000507222"/>
    </source>
</evidence>